<feature type="region of interest" description="Disordered" evidence="2">
    <location>
        <begin position="576"/>
        <end position="618"/>
    </location>
</feature>
<dbReference type="Pfam" id="PF01177">
    <property type="entry name" value="Asp_Glu_race"/>
    <property type="match status" value="1"/>
</dbReference>
<keyword evidence="1" id="KW-0677">Repeat</keyword>
<dbReference type="EMBL" id="CAJNDS010002324">
    <property type="protein sequence ID" value="CAE7431830.1"/>
    <property type="molecule type" value="Genomic_DNA"/>
</dbReference>
<reference evidence="3" key="1">
    <citation type="submission" date="2021-02" db="EMBL/GenBank/DDBJ databases">
        <authorList>
            <person name="Dougan E. K."/>
            <person name="Rhodes N."/>
            <person name="Thang M."/>
            <person name="Chan C."/>
        </authorList>
    </citation>
    <scope>NUCLEOTIDE SEQUENCE</scope>
</reference>
<dbReference type="PANTHER" id="PTHR43215">
    <property type="entry name" value="RADIAL SPOKE HEAD 1 HOMOLOG"/>
    <property type="match status" value="1"/>
</dbReference>
<organism evidence="3 4">
    <name type="scientific">Symbiodinium natans</name>
    <dbReference type="NCBI Taxonomy" id="878477"/>
    <lineage>
        <taxon>Eukaryota</taxon>
        <taxon>Sar</taxon>
        <taxon>Alveolata</taxon>
        <taxon>Dinophyceae</taxon>
        <taxon>Suessiales</taxon>
        <taxon>Symbiodiniaceae</taxon>
        <taxon>Symbiodinium</taxon>
    </lineage>
</organism>
<feature type="region of interest" description="Disordered" evidence="2">
    <location>
        <begin position="460"/>
        <end position="497"/>
    </location>
</feature>
<dbReference type="PANTHER" id="PTHR43215:SF14">
    <property type="entry name" value="RADIAL SPOKE HEAD 1 HOMOLOG"/>
    <property type="match status" value="1"/>
</dbReference>
<proteinExistence type="predicted"/>
<dbReference type="Proteomes" id="UP000604046">
    <property type="component" value="Unassembled WGS sequence"/>
</dbReference>
<protein>
    <submittedName>
        <fullName evidence="3">ALMA4 protein</fullName>
    </submittedName>
</protein>
<evidence type="ECO:0000313" key="4">
    <source>
        <dbReference type="Proteomes" id="UP000604046"/>
    </source>
</evidence>
<dbReference type="GO" id="GO:0047661">
    <property type="term" value="F:amino-acid racemase activity"/>
    <property type="evidence" value="ECO:0007669"/>
    <property type="project" value="InterPro"/>
</dbReference>
<dbReference type="InterPro" id="IPR003409">
    <property type="entry name" value="MORN"/>
</dbReference>
<evidence type="ECO:0000256" key="2">
    <source>
        <dbReference type="SAM" id="MobiDB-lite"/>
    </source>
</evidence>
<gene>
    <name evidence="3" type="primary">ALMA4</name>
    <name evidence="3" type="ORF">SNAT2548_LOCUS23473</name>
</gene>
<dbReference type="OrthoDB" id="421106at2759"/>
<evidence type="ECO:0000313" key="3">
    <source>
        <dbReference type="EMBL" id="CAE7431830.1"/>
    </source>
</evidence>
<keyword evidence="4" id="KW-1185">Reference proteome</keyword>
<dbReference type="SMART" id="SM00698">
    <property type="entry name" value="MORN"/>
    <property type="match status" value="7"/>
</dbReference>
<dbReference type="Pfam" id="PF02493">
    <property type="entry name" value="MORN"/>
    <property type="match status" value="7"/>
</dbReference>
<comment type="caution">
    <text evidence="3">The sequence shown here is derived from an EMBL/GenBank/DDBJ whole genome shotgun (WGS) entry which is preliminary data.</text>
</comment>
<sequence>MAMEADRSKPFCTQPSEFGYTFYDGGQSFNYTDIHCTHLCHEAGGMNKACMNEAEMSMDSPSGTFIPTFFSDVMMHSLHDTAEPSYHYVPGIESMKLAFSHNYYAVRPDDLIGGPRETLVGSSDGAATSGAPVTTVLLNHSGTILKRFEPGERISLTVEEVLMAGQAEEFGDDDSRLLLDGRYYNFEERVMRSNTPSGPQGPTLRLTGADVTIKITYTNKGYCRMEKDSPRLWVSGTSNSQVACVTVRAKRGWTQKVRNAVFNDAGAFWTRTYNGLKISFESTGVFSSFDSFALFESLTILFIWLQVPSLVIYVMAAFMLGTLSKVYSSVMHEQRGLIGTTAGIAARLLNYSSTYNDLRDDQGVTKQRMLRRFNYILAHEEDLDANEREKFVDFVYKSILSSGGMDAQTSHADMLSFCTACSSGEPLSFEILQAFFNRKKRVGLVERCFQDSSISAIQSVSQSQLNIQDEGTEDEPLKDAAAPVGPAGQSGSGSRLGNIHEENTRMQERCAEVTESLKETLKVARASAGAEWEQDGDILPNSVVSDAHNKTWSNTFGEFSLCLLVQQAGWWRAPRAEKGRDKTLKSGRPGGLTQTQGACNLGRAGSWEEGEGDGDTEHAGEWQLKLSREPSQDPQPKLWGSDFGSESNLSPWVPDANLQIESALTKRPAKLTTGQRILKAASAARRVGIRKSFAVLCIEQEVLCDDEEAAKVTVRHDAGCRHLLSVCKGVGKATLMADRLEEEALDSIRACMARIVQAADGESIVGITVDVGYLWLKHQRSLRQLFPQCLVLVTPMVQLPLIRTCFSSRGKTLLVTWEDAKAPRADVQKAREVCEVLCLSTEDEKWSSWLWGGAAPLEGTLTLELAALVQQRVLSLSSQGTVIDSILLDTALSMFTSSLRETTGLPVFDDASMKSFFSSASSLNHFSEACVLGRLEAKLQKLKSDEAGCQPPLGNLGLVRLDSYEYPPAVGDADHASTFSFQTSSRVARGLCFENAQQASQSPAVLENLKSAADELESQECFAIAGNCGFMHFYQDLIRDIVQVPVFMSALVQVPTMMAALEPEDRILILTANGASFRAAQDRLIPSGWFSSPGDSDRIVVRGCEAVPGFEAVANVEQVDTRKVQIHLSNYVKQILAEEGTTRPVKLILLECTELPHYAAELRRVSGLPVFDFVTCAEFFCQGDTSKKASSVTEEDATTRLEIYRDEVQKIGKSRKMPAQTLADGSIYEGEWVGPVRHGRGVLTLPDGSSYAGQFEHGVVHGFATYTLPTGAKYEGEWRLGKQDGEGREITAEGAIYQGQYKDDKKEGDASISYPDGSTYEGKVSDGKLHGTGKYVWSNGHSYEGEWEDDEMHGEGVYTWPTGVKFIGQYQHNLKHGTGVVHFPDGRTVEGTYEAGTRQSTSGY</sequence>
<dbReference type="InterPro" id="IPR015942">
    <property type="entry name" value="Asp/Glu/hydantoin_racemase"/>
</dbReference>
<accession>A0A812RB19</accession>
<dbReference type="SUPFAM" id="SSF82185">
    <property type="entry name" value="Histone H3 K4-specific methyltransferase SET7/9 N-terminal domain"/>
    <property type="match status" value="2"/>
</dbReference>
<evidence type="ECO:0000256" key="1">
    <source>
        <dbReference type="ARBA" id="ARBA00022737"/>
    </source>
</evidence>
<dbReference type="Gene3D" id="2.20.110.10">
    <property type="entry name" value="Histone H3 K4-specific methyltransferase SET7/9 N-terminal domain"/>
    <property type="match status" value="4"/>
</dbReference>
<name>A0A812RB19_9DINO</name>